<dbReference type="InterPro" id="IPR001254">
    <property type="entry name" value="Trypsin_dom"/>
</dbReference>
<evidence type="ECO:0000256" key="4">
    <source>
        <dbReference type="ARBA" id="ARBA00022801"/>
    </source>
</evidence>
<name>A0AAW2E937_9HYME</name>
<dbReference type="SUPFAM" id="SSF50494">
    <property type="entry name" value="Trypsin-like serine proteases"/>
    <property type="match status" value="1"/>
</dbReference>
<dbReference type="Pfam" id="PF12032">
    <property type="entry name" value="CLIP"/>
    <property type="match status" value="1"/>
</dbReference>
<comment type="subcellular location">
    <subcellularLocation>
        <location evidence="12">Secreted</location>
    </subcellularLocation>
</comment>
<dbReference type="PROSITE" id="PS50240">
    <property type="entry name" value="TRYPSIN_DOM"/>
    <property type="match status" value="1"/>
</dbReference>
<feature type="domain" description="Clip" evidence="14">
    <location>
        <begin position="15"/>
        <end position="70"/>
    </location>
</feature>
<evidence type="ECO:0000256" key="11">
    <source>
        <dbReference type="RuleBase" id="RU363034"/>
    </source>
</evidence>
<accession>A0AAW2E937</accession>
<reference evidence="15 16" key="1">
    <citation type="submission" date="2023-03" db="EMBL/GenBank/DDBJ databases">
        <title>High recombination rates correlate with genetic variation in Cardiocondyla obscurior ants.</title>
        <authorList>
            <person name="Errbii M."/>
        </authorList>
    </citation>
    <scope>NUCLEOTIDE SEQUENCE [LARGE SCALE GENOMIC DNA]</scope>
    <source>
        <strain evidence="15">Alpha-2009</strain>
        <tissue evidence="15">Whole body</tissue>
    </source>
</reference>
<gene>
    <name evidence="15" type="ORF">PUN28_019555</name>
</gene>
<dbReference type="InterPro" id="IPR022700">
    <property type="entry name" value="CLIP"/>
</dbReference>
<keyword evidence="8" id="KW-1015">Disulfide bond</keyword>
<keyword evidence="9" id="KW-0325">Glycoprotein</keyword>
<comment type="domain">
    <text evidence="12">The clip domain consists of 35-55 residues which are 'knitted' together usually by 3 conserved disulfide bonds forming a clip-like compact structure.</text>
</comment>
<dbReference type="InterPro" id="IPR038565">
    <property type="entry name" value="CLIP_sf"/>
</dbReference>
<dbReference type="GO" id="GO:0051604">
    <property type="term" value="P:protein maturation"/>
    <property type="evidence" value="ECO:0007669"/>
    <property type="project" value="UniProtKB-ARBA"/>
</dbReference>
<feature type="domain" description="Peptidase S1" evidence="13">
    <location>
        <begin position="132"/>
        <end position="389"/>
    </location>
</feature>
<evidence type="ECO:0000256" key="1">
    <source>
        <dbReference type="ARBA" id="ARBA00022670"/>
    </source>
</evidence>
<evidence type="ECO:0000256" key="9">
    <source>
        <dbReference type="ARBA" id="ARBA00023180"/>
    </source>
</evidence>
<feature type="signal peptide" evidence="12">
    <location>
        <begin position="1"/>
        <end position="18"/>
    </location>
</feature>
<proteinExistence type="inferred from homology"/>
<dbReference type="PROSITE" id="PS51888">
    <property type="entry name" value="CLIP"/>
    <property type="match status" value="1"/>
</dbReference>
<dbReference type="PROSITE" id="PS00134">
    <property type="entry name" value="TRYPSIN_HIS"/>
    <property type="match status" value="1"/>
</dbReference>
<dbReference type="InterPro" id="IPR018114">
    <property type="entry name" value="TRYPSIN_HIS"/>
</dbReference>
<comment type="caution">
    <text evidence="15">The sequence shown here is derived from an EMBL/GenBank/DDBJ whole genome shotgun (WGS) entry which is preliminary data.</text>
</comment>
<comment type="similarity">
    <text evidence="10 12">Belongs to the peptidase S1 family. CLIP subfamily.</text>
</comment>
<dbReference type="AlphaFoldDB" id="A0AAW2E937"/>
<dbReference type="GO" id="GO:0046872">
    <property type="term" value="F:metal ion binding"/>
    <property type="evidence" value="ECO:0007669"/>
    <property type="project" value="UniProtKB-KW"/>
</dbReference>
<dbReference type="EC" id="3.4.21.-" evidence="11"/>
<protein>
    <recommendedName>
        <fullName evidence="12">CLIP domain-containing serine protease</fullName>
        <ecNumber evidence="11">3.4.21.-</ecNumber>
    </recommendedName>
</protein>
<keyword evidence="5 11" id="KW-0720">Serine protease</keyword>
<dbReference type="PROSITE" id="PS00135">
    <property type="entry name" value="TRYPSIN_SER"/>
    <property type="match status" value="1"/>
</dbReference>
<keyword evidence="6" id="KW-0106">Calcium</keyword>
<keyword evidence="3 12" id="KW-0732">Signal</keyword>
<keyword evidence="12" id="KW-0964">Secreted</keyword>
<keyword evidence="16" id="KW-1185">Reference proteome</keyword>
<evidence type="ECO:0000256" key="7">
    <source>
        <dbReference type="ARBA" id="ARBA00023145"/>
    </source>
</evidence>
<dbReference type="InterPro" id="IPR001314">
    <property type="entry name" value="Peptidase_S1A"/>
</dbReference>
<evidence type="ECO:0000256" key="5">
    <source>
        <dbReference type="ARBA" id="ARBA00022825"/>
    </source>
</evidence>
<dbReference type="InterPro" id="IPR009003">
    <property type="entry name" value="Peptidase_S1_PA"/>
</dbReference>
<dbReference type="SMART" id="SM00020">
    <property type="entry name" value="Tryp_SPc"/>
    <property type="match status" value="1"/>
</dbReference>
<keyword evidence="2" id="KW-0479">Metal-binding</keyword>
<evidence type="ECO:0000256" key="12">
    <source>
        <dbReference type="RuleBase" id="RU366078"/>
    </source>
</evidence>
<dbReference type="Gene3D" id="3.30.1640.30">
    <property type="match status" value="1"/>
</dbReference>
<evidence type="ECO:0000256" key="8">
    <source>
        <dbReference type="ARBA" id="ARBA00023157"/>
    </source>
</evidence>
<dbReference type="GO" id="GO:0004252">
    <property type="term" value="F:serine-type endopeptidase activity"/>
    <property type="evidence" value="ECO:0007669"/>
    <property type="project" value="UniProtKB-UniRule"/>
</dbReference>
<keyword evidence="4 11" id="KW-0378">Hydrolase</keyword>
<dbReference type="FunFam" id="2.40.10.10:FF:000028">
    <property type="entry name" value="Serine protease easter"/>
    <property type="match status" value="1"/>
</dbReference>
<evidence type="ECO:0000256" key="6">
    <source>
        <dbReference type="ARBA" id="ARBA00022837"/>
    </source>
</evidence>
<organism evidence="15 16">
    <name type="scientific">Cardiocondyla obscurior</name>
    <dbReference type="NCBI Taxonomy" id="286306"/>
    <lineage>
        <taxon>Eukaryota</taxon>
        <taxon>Metazoa</taxon>
        <taxon>Ecdysozoa</taxon>
        <taxon>Arthropoda</taxon>
        <taxon>Hexapoda</taxon>
        <taxon>Insecta</taxon>
        <taxon>Pterygota</taxon>
        <taxon>Neoptera</taxon>
        <taxon>Endopterygota</taxon>
        <taxon>Hymenoptera</taxon>
        <taxon>Apocrita</taxon>
        <taxon>Aculeata</taxon>
        <taxon>Formicoidea</taxon>
        <taxon>Formicidae</taxon>
        <taxon>Myrmicinae</taxon>
        <taxon>Cardiocondyla</taxon>
    </lineage>
</organism>
<dbReference type="EMBL" id="JADYXP020000026">
    <property type="protein sequence ID" value="KAL0100206.1"/>
    <property type="molecule type" value="Genomic_DNA"/>
</dbReference>
<dbReference type="PANTHER" id="PTHR24256">
    <property type="entry name" value="TRYPTASE-RELATED"/>
    <property type="match status" value="1"/>
</dbReference>
<dbReference type="Pfam" id="PF00089">
    <property type="entry name" value="Trypsin"/>
    <property type="match status" value="1"/>
</dbReference>
<dbReference type="CDD" id="cd00190">
    <property type="entry name" value="Tryp_SPc"/>
    <property type="match status" value="1"/>
</dbReference>
<evidence type="ECO:0000256" key="10">
    <source>
        <dbReference type="ARBA" id="ARBA00024195"/>
    </source>
</evidence>
<dbReference type="PRINTS" id="PR00722">
    <property type="entry name" value="CHYMOTRYPSIN"/>
</dbReference>
<evidence type="ECO:0000259" key="13">
    <source>
        <dbReference type="PROSITE" id="PS50240"/>
    </source>
</evidence>
<dbReference type="GO" id="GO:0006508">
    <property type="term" value="P:proteolysis"/>
    <property type="evidence" value="ECO:0007669"/>
    <property type="project" value="UniProtKB-KW"/>
</dbReference>
<dbReference type="InterPro" id="IPR051487">
    <property type="entry name" value="Ser/Thr_Proteases_Immune/Dev"/>
</dbReference>
<evidence type="ECO:0000313" key="15">
    <source>
        <dbReference type="EMBL" id="KAL0100206.1"/>
    </source>
</evidence>
<sequence>MTFISTFILFLTLTAIDAQINCSHGNCINIRNCPEIISILRGPRPFPPEKIRFLRKLQCGFEGNDPKVCCNQTMTITTKQLESDLSVSQQQTTTIMTEESGIDLGPPNVTNHPNLRLLNHSRCGLTSMGLKMFGGEKTRVLEFPWMALLAYDDVENPNLEFRCGGTIISSRYILTAAHCVTSLQTGLTLASVRVGEHDISKERDCEKDSEGREIFCAEKYQDFGIENVTFHPNYTKEHKQNDIALIRLNGTLNFTRLNVKPICLPFKLPTVVPERIILTGWGTTENGTRSSDLLRASLPLIRNELCKDIYKKVSIVSYKQLCAGGEAGTDSCKGDSGGPLQAFSRYNIKSLRVVQHGVVSYGVKNCSLGVPGVYTRVAYYMDWILDSMTD</sequence>
<dbReference type="InterPro" id="IPR043504">
    <property type="entry name" value="Peptidase_S1_PA_chymotrypsin"/>
</dbReference>
<dbReference type="Gene3D" id="2.40.10.10">
    <property type="entry name" value="Trypsin-like serine proteases"/>
    <property type="match status" value="2"/>
</dbReference>
<evidence type="ECO:0000313" key="16">
    <source>
        <dbReference type="Proteomes" id="UP001430953"/>
    </source>
</evidence>
<dbReference type="GO" id="GO:0005576">
    <property type="term" value="C:extracellular region"/>
    <property type="evidence" value="ECO:0007669"/>
    <property type="project" value="UniProtKB-SubCell"/>
</dbReference>
<dbReference type="InterPro" id="IPR033116">
    <property type="entry name" value="TRYPSIN_SER"/>
</dbReference>
<dbReference type="FunFam" id="2.40.10.10:FF:000078">
    <property type="entry name" value="Serine protease H137"/>
    <property type="match status" value="1"/>
</dbReference>
<evidence type="ECO:0000256" key="2">
    <source>
        <dbReference type="ARBA" id="ARBA00022723"/>
    </source>
</evidence>
<keyword evidence="1 11" id="KW-0645">Protease</keyword>
<evidence type="ECO:0000259" key="14">
    <source>
        <dbReference type="PROSITE" id="PS51888"/>
    </source>
</evidence>
<keyword evidence="7" id="KW-0865">Zymogen</keyword>
<dbReference type="SMART" id="SM00680">
    <property type="entry name" value="CLIP"/>
    <property type="match status" value="1"/>
</dbReference>
<feature type="chain" id="PRO_5043108553" description="CLIP domain-containing serine protease" evidence="12">
    <location>
        <begin position="19"/>
        <end position="390"/>
    </location>
</feature>
<dbReference type="Proteomes" id="UP001430953">
    <property type="component" value="Unassembled WGS sequence"/>
</dbReference>
<evidence type="ECO:0000256" key="3">
    <source>
        <dbReference type="ARBA" id="ARBA00022729"/>
    </source>
</evidence>